<protein>
    <recommendedName>
        <fullName evidence="3">CBM20 domain-containing protein</fullName>
    </recommendedName>
</protein>
<comment type="caution">
    <text evidence="1">The sequence shown here is derived from an EMBL/GenBank/DDBJ whole genome shotgun (WGS) entry which is preliminary data.</text>
</comment>
<evidence type="ECO:0000313" key="1">
    <source>
        <dbReference type="EMBL" id="KAJ8900913.1"/>
    </source>
</evidence>
<sequence>MAGFMVSGWNGFCRERSRRLLVCNASGSIKQIPDGDVAVGDTVTISYRPPAGFFKEGHDLHFAGGYNGWDGDDVPVMTPAQMDTDGAYRMVVTIPNFAQVVDFAISDGIRYDTNDGSFFHIPIRFQQRLGDDGEVEVYDSADEKQRKVEIKEFRDANSTNVVAITPENEKLLHEARATADMVSERFSLGSIHISQATAAYDRIDKTGVGKVAIDAAILAFEEMGFETDKSTLSDMLNDYAEGKERTLFEELTASDFIVAYALLESDESALEIV</sequence>
<dbReference type="EMBL" id="JAMWBK010000013">
    <property type="protein sequence ID" value="KAJ8900913.1"/>
    <property type="molecule type" value="Genomic_DNA"/>
</dbReference>
<evidence type="ECO:0008006" key="3">
    <source>
        <dbReference type="Google" id="ProtNLM"/>
    </source>
</evidence>
<name>A0AAV8UHA0_9RHOD</name>
<dbReference type="Proteomes" id="UP001157974">
    <property type="component" value="Unassembled WGS sequence"/>
</dbReference>
<keyword evidence="2" id="KW-1185">Reference proteome</keyword>
<reference evidence="1 2" key="1">
    <citation type="journal article" date="2023" name="Nat. Commun.">
        <title>Origin of minicircular mitochondrial genomes in red algae.</title>
        <authorList>
            <person name="Lee Y."/>
            <person name="Cho C.H."/>
            <person name="Lee Y.M."/>
            <person name="Park S.I."/>
            <person name="Yang J.H."/>
            <person name="West J.A."/>
            <person name="Bhattacharya D."/>
            <person name="Yoon H.S."/>
        </authorList>
    </citation>
    <scope>NUCLEOTIDE SEQUENCE [LARGE SCALE GENOMIC DNA]</scope>
    <source>
        <strain evidence="1 2">CCMP1338</strain>
        <tissue evidence="1">Whole cell</tissue>
    </source>
</reference>
<gene>
    <name evidence="1" type="ORF">NDN08_000212</name>
</gene>
<accession>A0AAV8UHA0</accession>
<proteinExistence type="predicted"/>
<organism evidence="1 2">
    <name type="scientific">Rhodosorus marinus</name>
    <dbReference type="NCBI Taxonomy" id="101924"/>
    <lineage>
        <taxon>Eukaryota</taxon>
        <taxon>Rhodophyta</taxon>
        <taxon>Stylonematophyceae</taxon>
        <taxon>Stylonematales</taxon>
        <taxon>Stylonemataceae</taxon>
        <taxon>Rhodosorus</taxon>
    </lineage>
</organism>
<evidence type="ECO:0000313" key="2">
    <source>
        <dbReference type="Proteomes" id="UP001157974"/>
    </source>
</evidence>
<dbReference type="AlphaFoldDB" id="A0AAV8UHA0"/>